<accession>A0A182MFL9</accession>
<organism evidence="7 8">
    <name type="scientific">Anopheles culicifacies</name>
    <dbReference type="NCBI Taxonomy" id="139723"/>
    <lineage>
        <taxon>Eukaryota</taxon>
        <taxon>Metazoa</taxon>
        <taxon>Ecdysozoa</taxon>
        <taxon>Arthropoda</taxon>
        <taxon>Hexapoda</taxon>
        <taxon>Insecta</taxon>
        <taxon>Pterygota</taxon>
        <taxon>Neoptera</taxon>
        <taxon>Endopterygota</taxon>
        <taxon>Diptera</taxon>
        <taxon>Nematocera</taxon>
        <taxon>Culicoidea</taxon>
        <taxon>Culicidae</taxon>
        <taxon>Anophelinae</taxon>
        <taxon>Anopheles</taxon>
        <taxon>culicifacies species complex</taxon>
    </lineage>
</organism>
<dbReference type="Pfam" id="PF14713">
    <property type="entry name" value="DUF4464"/>
    <property type="match status" value="1"/>
</dbReference>
<comment type="subcellular location">
    <subcellularLocation>
        <location evidence="3">Cytoplasm</location>
    </subcellularLocation>
    <subcellularLocation>
        <location evidence="2">Nucleus</location>
    </subcellularLocation>
</comment>
<evidence type="ECO:0000256" key="5">
    <source>
        <dbReference type="ARBA" id="ARBA00022490"/>
    </source>
</evidence>
<evidence type="ECO:0000256" key="4">
    <source>
        <dbReference type="ARBA" id="ARBA00021436"/>
    </source>
</evidence>
<evidence type="ECO:0000313" key="7">
    <source>
        <dbReference type="EnsemblMetazoa" id="ACUA017103-PA"/>
    </source>
</evidence>
<reference evidence="8" key="1">
    <citation type="submission" date="2013-09" db="EMBL/GenBank/DDBJ databases">
        <title>The Genome Sequence of Anopheles culicifacies species A.</title>
        <authorList>
            <consortium name="The Broad Institute Genomics Platform"/>
            <person name="Neafsey D.E."/>
            <person name="Besansky N."/>
            <person name="Howell P."/>
            <person name="Walton C."/>
            <person name="Young S.K."/>
            <person name="Zeng Q."/>
            <person name="Gargeya S."/>
            <person name="Fitzgerald M."/>
            <person name="Haas B."/>
            <person name="Abouelleil A."/>
            <person name="Allen A.W."/>
            <person name="Alvarado L."/>
            <person name="Arachchi H.M."/>
            <person name="Berlin A.M."/>
            <person name="Chapman S.B."/>
            <person name="Gainer-Dewar J."/>
            <person name="Goldberg J."/>
            <person name="Griggs A."/>
            <person name="Gujja S."/>
            <person name="Hansen M."/>
            <person name="Howarth C."/>
            <person name="Imamovic A."/>
            <person name="Ireland A."/>
            <person name="Larimer J."/>
            <person name="McCowan C."/>
            <person name="Murphy C."/>
            <person name="Pearson M."/>
            <person name="Poon T.W."/>
            <person name="Priest M."/>
            <person name="Roberts A."/>
            <person name="Saif S."/>
            <person name="Shea T."/>
            <person name="Sisk P."/>
            <person name="Sykes S."/>
            <person name="Wortman J."/>
            <person name="Nusbaum C."/>
            <person name="Birren B."/>
        </authorList>
    </citation>
    <scope>NUCLEOTIDE SEQUENCE [LARGE SCALE GENOMIC DNA]</scope>
    <source>
        <strain evidence="8">A-37</strain>
    </source>
</reference>
<dbReference type="GO" id="GO:0005634">
    <property type="term" value="C:nucleus"/>
    <property type="evidence" value="ECO:0007669"/>
    <property type="project" value="UniProtKB-SubCell"/>
</dbReference>
<dbReference type="EnsemblMetazoa" id="ACUA017103-RA">
    <property type="protein sequence ID" value="ACUA017103-PA"/>
    <property type="gene ID" value="ACUA017103"/>
</dbReference>
<evidence type="ECO:0000256" key="3">
    <source>
        <dbReference type="ARBA" id="ARBA00004496"/>
    </source>
</evidence>
<evidence type="ECO:0000313" key="8">
    <source>
        <dbReference type="Proteomes" id="UP000075883"/>
    </source>
</evidence>
<dbReference type="PANTHER" id="PTHR33588">
    <property type="entry name" value="CILIA- AND FLAGELLA-ASSOCIATED PROTEIN 299"/>
    <property type="match status" value="1"/>
</dbReference>
<dbReference type="InterPro" id="IPR027887">
    <property type="entry name" value="DUF4464"/>
</dbReference>
<dbReference type="VEuPathDB" id="VectorBase:ACUA017103"/>
<proteinExistence type="predicted"/>
<name>A0A182MFL9_9DIPT</name>
<evidence type="ECO:0000256" key="6">
    <source>
        <dbReference type="ARBA" id="ARBA00023242"/>
    </source>
</evidence>
<dbReference type="GO" id="GO:0005737">
    <property type="term" value="C:cytoplasm"/>
    <property type="evidence" value="ECO:0007669"/>
    <property type="project" value="UniProtKB-SubCell"/>
</dbReference>
<evidence type="ECO:0000256" key="2">
    <source>
        <dbReference type="ARBA" id="ARBA00004123"/>
    </source>
</evidence>
<protein>
    <recommendedName>
        <fullName evidence="4">Cilia- and flagella-associated protein 299</fullName>
    </recommendedName>
</protein>
<dbReference type="Proteomes" id="UP000075883">
    <property type="component" value="Unassembled WGS sequence"/>
</dbReference>
<reference evidence="7" key="2">
    <citation type="submission" date="2020-05" db="UniProtKB">
        <authorList>
            <consortium name="EnsemblMetazoa"/>
        </authorList>
    </citation>
    <scope>IDENTIFICATION</scope>
    <source>
        <strain evidence="7">A-37</strain>
    </source>
</reference>
<evidence type="ECO:0000256" key="1">
    <source>
        <dbReference type="ARBA" id="ARBA00003056"/>
    </source>
</evidence>
<comment type="function">
    <text evidence="1">May be involved in spermatogenesis.</text>
</comment>
<dbReference type="PANTHER" id="PTHR33588:SF1">
    <property type="entry name" value="CILIA- AND FLAGELLA-ASSOCIATED PROTEIN 299"/>
    <property type="match status" value="1"/>
</dbReference>
<dbReference type="STRING" id="139723.A0A182MFL9"/>
<dbReference type="EMBL" id="AXCM01005227">
    <property type="status" value="NOT_ANNOTATED_CDS"/>
    <property type="molecule type" value="Genomic_DNA"/>
</dbReference>
<sequence length="242" mass="28759">MKLTEQDLRLLEFNSYEDYLNSLIDGKSLQYFGDRENLISLYRTGYSSDDYYSQRNHPTVRALTKEAFDAQRTFLQVTKDPNTLFSRNITPTDPFLQELAKRERSNRLGLLSTIIYMRYMKRNTEISGYIDYEEALRRVHQDQQYSNNWKAIFSGEQVLYPTPADLLYYNAKTGRSRKNNTRNYQILCDPQRGIIFRNTYDRKNIYPDPLVSFYGTNTSRIEIASDLYEQVVLYDHVVRKNY</sequence>
<dbReference type="AlphaFoldDB" id="A0A182MFL9"/>
<keyword evidence="5" id="KW-0963">Cytoplasm</keyword>
<keyword evidence="6" id="KW-0539">Nucleus</keyword>
<keyword evidence="8" id="KW-1185">Reference proteome</keyword>